<feature type="domain" description="SLH" evidence="4">
    <location>
        <begin position="36"/>
        <end position="104"/>
    </location>
</feature>
<gene>
    <name evidence="5" type="ORF">CCE28_16140</name>
</gene>
<proteinExistence type="predicted"/>
<dbReference type="Proteomes" id="UP000216024">
    <property type="component" value="Unassembled WGS sequence"/>
</dbReference>
<feature type="domain" description="SLH" evidence="4">
    <location>
        <begin position="176"/>
        <end position="239"/>
    </location>
</feature>
<evidence type="ECO:0000256" key="1">
    <source>
        <dbReference type="ARBA" id="ARBA00022737"/>
    </source>
</evidence>
<keyword evidence="3" id="KW-0472">Membrane</keyword>
<keyword evidence="1" id="KW-0677">Repeat</keyword>
<dbReference type="PROSITE" id="PS51272">
    <property type="entry name" value="SLH"/>
    <property type="match status" value="2"/>
</dbReference>
<evidence type="ECO:0000256" key="2">
    <source>
        <dbReference type="SAM" id="MobiDB-lite"/>
    </source>
</evidence>
<dbReference type="InterPro" id="IPR051465">
    <property type="entry name" value="Cell_Envelope_Struct_Comp"/>
</dbReference>
<comment type="caution">
    <text evidence="5">The sequence shown here is derived from an EMBL/GenBank/DDBJ whole genome shotgun (WGS) entry which is preliminary data.</text>
</comment>
<keyword evidence="6" id="KW-1185">Reference proteome</keyword>
<name>A0A267MHP3_9FIRM</name>
<dbReference type="PANTHER" id="PTHR43308:SF5">
    <property type="entry name" value="S-LAYER PROTEIN _ PEPTIDOGLYCAN ENDO-BETA-N-ACETYLGLUCOSAMINIDASE"/>
    <property type="match status" value="1"/>
</dbReference>
<dbReference type="InterPro" id="IPR001119">
    <property type="entry name" value="SLH_dom"/>
</dbReference>
<dbReference type="Pfam" id="PF00395">
    <property type="entry name" value="SLH"/>
    <property type="match status" value="2"/>
</dbReference>
<evidence type="ECO:0000313" key="6">
    <source>
        <dbReference type="Proteomes" id="UP000216024"/>
    </source>
</evidence>
<keyword evidence="3" id="KW-0812">Transmembrane</keyword>
<feature type="region of interest" description="Disordered" evidence="2">
    <location>
        <begin position="235"/>
        <end position="254"/>
    </location>
</feature>
<protein>
    <recommendedName>
        <fullName evidence="4">SLH domain-containing protein</fullName>
    </recommendedName>
</protein>
<sequence length="644" mass="72977">MGEKQVGKKEEQIVKKTIGILIGVFILCMSMMTGFAEIKFSDVPDGHWAKPYIANMASKNIIKGEVDNATLKIKFRPEDNVTYVESIQMIYNLLRETNHLDKSVNISDTKALLSSSGIPTWAHEAVGYSLKKGILMNGDLLAFTKSGQQVPAKKQDIAIFIGKALNKKTQAFPTKIYNFVDAETIKSAAVPYVDLLVREGIVKGDSQNKFNPNSNVTRAVMATMCSNTYDVMIKDTSNNTSTDNEENTDKEEVKEEEKDIKKVIYVAEDIDRVVVSNDKGTEQVYDTKKAKIYKNGKEIDLDDLKSEDEVTLEFEGSTLKKIEVVNGLIEYEGKVESIEDEGAYYKLVTRDRNNLVIKKEFKIYEDTDIYIGNNKVSVGKIKENEYVYIEYKGSKIEKIDLIGSGKKVEMDGILVSEVQFKEYPVLKFKINTGDILEYEIDDDADIERDDDDADLDELKKGDIVTVEIYKNKIEDIEATSIKEDGDDEGIIKELIIGSPSKITIQKKDKELKTYEVAENVDVEIDREDKDFGDLKLNYYVEIEIENGEVTEIEAEEGYQNESITGEVTKVYKDYDRLSVKYYKDKENEYDKISIVVTDETTIIDEDGDKSSRISTVDEDDNVFIDGYYDDDLFIAQKILILGSN</sequence>
<evidence type="ECO:0000256" key="3">
    <source>
        <dbReference type="SAM" id="Phobius"/>
    </source>
</evidence>
<evidence type="ECO:0000259" key="4">
    <source>
        <dbReference type="PROSITE" id="PS51272"/>
    </source>
</evidence>
<dbReference type="PANTHER" id="PTHR43308">
    <property type="entry name" value="OUTER MEMBRANE PROTEIN ALPHA-RELATED"/>
    <property type="match status" value="1"/>
</dbReference>
<accession>A0A267MHP3</accession>
<dbReference type="OrthoDB" id="2065578at2"/>
<organism evidence="5 6">
    <name type="scientific">Anaeromicrobium sediminis</name>
    <dbReference type="NCBI Taxonomy" id="1478221"/>
    <lineage>
        <taxon>Bacteria</taxon>
        <taxon>Bacillati</taxon>
        <taxon>Bacillota</taxon>
        <taxon>Clostridia</taxon>
        <taxon>Peptostreptococcales</taxon>
        <taxon>Thermotaleaceae</taxon>
        <taxon>Anaeromicrobium</taxon>
    </lineage>
</organism>
<keyword evidence="3" id="KW-1133">Transmembrane helix</keyword>
<reference evidence="5 6" key="1">
    <citation type="submission" date="2017-06" db="EMBL/GenBank/DDBJ databases">
        <title>Draft genome sequence of anaerobic fermentative bacterium Anaeromicrobium sediminis DY2726D isolated from West Pacific Ocean sediments.</title>
        <authorList>
            <person name="Zeng X."/>
        </authorList>
    </citation>
    <scope>NUCLEOTIDE SEQUENCE [LARGE SCALE GENOMIC DNA]</scope>
    <source>
        <strain evidence="5 6">DY2726D</strain>
    </source>
</reference>
<dbReference type="EMBL" id="NIBG01000017">
    <property type="protein sequence ID" value="PAB58323.1"/>
    <property type="molecule type" value="Genomic_DNA"/>
</dbReference>
<feature type="transmembrane region" description="Helical" evidence="3">
    <location>
        <begin position="18"/>
        <end position="36"/>
    </location>
</feature>
<evidence type="ECO:0000313" key="5">
    <source>
        <dbReference type="EMBL" id="PAB58323.1"/>
    </source>
</evidence>
<dbReference type="AlphaFoldDB" id="A0A267MHP3"/>